<keyword evidence="1" id="KW-0732">Signal</keyword>
<reference evidence="2 3" key="1">
    <citation type="submission" date="2012-06" db="EMBL/GenBank/DDBJ databases">
        <title>The complete chromosome of genome of Turneriella parva DSM 21527.</title>
        <authorList>
            <consortium name="US DOE Joint Genome Institute (JGI-PGF)"/>
            <person name="Lucas S."/>
            <person name="Han J."/>
            <person name="Lapidus A."/>
            <person name="Bruce D."/>
            <person name="Goodwin L."/>
            <person name="Pitluck S."/>
            <person name="Peters L."/>
            <person name="Kyrpides N."/>
            <person name="Mavromatis K."/>
            <person name="Ivanova N."/>
            <person name="Mikhailova N."/>
            <person name="Chertkov O."/>
            <person name="Detter J.C."/>
            <person name="Tapia R."/>
            <person name="Han C."/>
            <person name="Land M."/>
            <person name="Hauser L."/>
            <person name="Markowitz V."/>
            <person name="Cheng J.-F."/>
            <person name="Hugenholtz P."/>
            <person name="Woyke T."/>
            <person name="Wu D."/>
            <person name="Gronow S."/>
            <person name="Wellnitz S."/>
            <person name="Brambilla E."/>
            <person name="Klenk H.-P."/>
            <person name="Eisen J.A."/>
        </authorList>
    </citation>
    <scope>NUCLEOTIDE SEQUENCE [LARGE SCALE GENOMIC DNA]</scope>
    <source>
        <strain evidence="3">ATCC BAA-1111 / DSM 21527 / NCTC 11395 / H</strain>
    </source>
</reference>
<gene>
    <name evidence="2" type="ordered locus">Turpa_2839</name>
</gene>
<name>I4B871_TURPD</name>
<proteinExistence type="predicted"/>
<dbReference type="Gene3D" id="2.40.160.60">
    <property type="entry name" value="Outer membrane protein transport protein (OMPP1/FadL/TodX)"/>
    <property type="match status" value="1"/>
</dbReference>
<dbReference type="KEGG" id="tpx:Turpa_2839"/>
<dbReference type="OrthoDB" id="342558at2"/>
<evidence type="ECO:0008006" key="4">
    <source>
        <dbReference type="Google" id="ProtNLM"/>
    </source>
</evidence>
<accession>I4B871</accession>
<dbReference type="AlphaFoldDB" id="I4B871"/>
<dbReference type="HOGENOM" id="CLU_537398_0_0_12"/>
<evidence type="ECO:0000313" key="2">
    <source>
        <dbReference type="EMBL" id="AFM13478.1"/>
    </source>
</evidence>
<dbReference type="EMBL" id="CP002959">
    <property type="protein sequence ID" value="AFM13478.1"/>
    <property type="molecule type" value="Genomic_DNA"/>
</dbReference>
<dbReference type="RefSeq" id="WP_014803980.1">
    <property type="nucleotide sequence ID" value="NC_018020.1"/>
</dbReference>
<evidence type="ECO:0000313" key="3">
    <source>
        <dbReference type="Proteomes" id="UP000006048"/>
    </source>
</evidence>
<keyword evidence="3" id="KW-1185">Reference proteome</keyword>
<dbReference type="Proteomes" id="UP000006048">
    <property type="component" value="Chromosome"/>
</dbReference>
<dbReference type="STRING" id="869212.Turpa_2839"/>
<protein>
    <recommendedName>
        <fullName evidence="4">DUF5723 domain-containing protein</fullName>
    </recommendedName>
</protein>
<sequence length="507" mass="55587">MNKGSRVAAAALFLTATAAYADMAESFGMGPRMVGFSGAGVASVNDWTSGFYNIAGVTSPISERAIFGNQEKSEEASGKIKLLKDGAESSDEKGNKDAIDKKLEAEVLAREDRPTHQVGMNYLFQASLPKITTATSNDRVANNVALATKNMTYGVVQMGLVFDTRTIINTPKNMPIRLGVALSIRDNGNIATVSDTSIESYNFLRLGREAQRITIISGLGAQVWKNRLSIGVGFNMFTGGKGRFEMSNVEIDPTGNTQVPNAQTQMDLTPAGAPVAGIQYRHNIKNRILMVGFSWRGETFMQIDPLDANATTQLLAVNLPLRLAILDFYSPHTFTFGFTYLHDEALKLSLDGEFQMWSQFQVNSARSEYLKKVNESFDPFKNIIIVKFGAESRPGRYINKLRDVPLFVRTGFTYIPAFTPDQNGFSNFLDNDKIGYSLGASFFLNANKVVKVPVELIFGFQHQIMMTRESTKSGAVLGSNAYAAGNQPNYTYGGHVFIVSLGALMKF</sequence>
<evidence type="ECO:0000256" key="1">
    <source>
        <dbReference type="SAM" id="SignalP"/>
    </source>
</evidence>
<feature type="signal peptide" evidence="1">
    <location>
        <begin position="1"/>
        <end position="21"/>
    </location>
</feature>
<feature type="chain" id="PRO_5003686011" description="DUF5723 domain-containing protein" evidence="1">
    <location>
        <begin position="22"/>
        <end position="507"/>
    </location>
</feature>
<organism evidence="2 3">
    <name type="scientific">Turneriella parva (strain ATCC BAA-1111 / DSM 21527 / NCTC 11395 / H)</name>
    <name type="common">Leptospira parva</name>
    <dbReference type="NCBI Taxonomy" id="869212"/>
    <lineage>
        <taxon>Bacteria</taxon>
        <taxon>Pseudomonadati</taxon>
        <taxon>Spirochaetota</taxon>
        <taxon>Spirochaetia</taxon>
        <taxon>Leptospirales</taxon>
        <taxon>Leptospiraceae</taxon>
        <taxon>Turneriella</taxon>
    </lineage>
</organism>
<dbReference type="SUPFAM" id="SSF56935">
    <property type="entry name" value="Porins"/>
    <property type="match status" value="1"/>
</dbReference>